<dbReference type="InterPro" id="IPR001584">
    <property type="entry name" value="Integrase_cat-core"/>
</dbReference>
<accession>A0AAW0NAS5</accession>
<dbReference type="GO" id="GO:0003676">
    <property type="term" value="F:nucleic acid binding"/>
    <property type="evidence" value="ECO:0007669"/>
    <property type="project" value="InterPro"/>
</dbReference>
<dbReference type="InterPro" id="IPR036397">
    <property type="entry name" value="RNaseH_sf"/>
</dbReference>
<reference evidence="5" key="1">
    <citation type="submission" date="2024-04" db="EMBL/GenBank/DDBJ databases">
        <title>Salinicola lusitanus LLJ914,a marine bacterium isolated from the Okinawa Trough.</title>
        <authorList>
            <person name="Li J."/>
        </authorList>
    </citation>
    <scope>NUCLEOTIDE SEQUENCE [LARGE SCALE GENOMIC DNA]</scope>
</reference>
<dbReference type="Gene3D" id="3.30.420.10">
    <property type="entry name" value="Ribonuclease H-like superfamily/Ribonuclease H"/>
    <property type="match status" value="1"/>
</dbReference>
<dbReference type="Proteomes" id="UP001460270">
    <property type="component" value="Unassembled WGS sequence"/>
</dbReference>
<organism evidence="4 5">
    <name type="scientific">Mugilogobius chulae</name>
    <name type="common">yellowstripe goby</name>
    <dbReference type="NCBI Taxonomy" id="88201"/>
    <lineage>
        <taxon>Eukaryota</taxon>
        <taxon>Metazoa</taxon>
        <taxon>Chordata</taxon>
        <taxon>Craniata</taxon>
        <taxon>Vertebrata</taxon>
        <taxon>Euteleostomi</taxon>
        <taxon>Actinopterygii</taxon>
        <taxon>Neopterygii</taxon>
        <taxon>Teleostei</taxon>
        <taxon>Neoteleostei</taxon>
        <taxon>Acanthomorphata</taxon>
        <taxon>Gobiaria</taxon>
        <taxon>Gobiiformes</taxon>
        <taxon>Gobioidei</taxon>
        <taxon>Gobiidae</taxon>
        <taxon>Gobionellinae</taxon>
        <taxon>Mugilogobius</taxon>
    </lineage>
</organism>
<dbReference type="InterPro" id="IPR012337">
    <property type="entry name" value="RNaseH-like_sf"/>
</dbReference>
<dbReference type="PROSITE" id="PS50994">
    <property type="entry name" value="INTEGRASE"/>
    <property type="match status" value="1"/>
</dbReference>
<keyword evidence="5" id="KW-1185">Reference proteome</keyword>
<dbReference type="GO" id="GO:0015074">
    <property type="term" value="P:DNA integration"/>
    <property type="evidence" value="ECO:0007669"/>
    <property type="project" value="InterPro"/>
</dbReference>
<feature type="domain" description="Integrase catalytic" evidence="3">
    <location>
        <begin position="447"/>
        <end position="604"/>
    </location>
</feature>
<evidence type="ECO:0000313" key="5">
    <source>
        <dbReference type="Proteomes" id="UP001460270"/>
    </source>
</evidence>
<dbReference type="PANTHER" id="PTHR37984:SF15">
    <property type="entry name" value="INTEGRASE CATALYTIC DOMAIN-CONTAINING PROTEIN"/>
    <property type="match status" value="1"/>
</dbReference>
<proteinExistence type="predicted"/>
<feature type="region of interest" description="Disordered" evidence="2">
    <location>
        <begin position="769"/>
        <end position="810"/>
    </location>
</feature>
<dbReference type="SUPFAM" id="SSF53098">
    <property type="entry name" value="Ribonuclease H-like"/>
    <property type="match status" value="1"/>
</dbReference>
<evidence type="ECO:0000259" key="3">
    <source>
        <dbReference type="PROSITE" id="PS50994"/>
    </source>
</evidence>
<dbReference type="Gene3D" id="1.10.340.70">
    <property type="match status" value="1"/>
</dbReference>
<evidence type="ECO:0000256" key="2">
    <source>
        <dbReference type="SAM" id="MobiDB-lite"/>
    </source>
</evidence>
<dbReference type="Pfam" id="PF00665">
    <property type="entry name" value="rve"/>
    <property type="match status" value="1"/>
</dbReference>
<sequence length="810" mass="91763">MNIISHCFEEAKKHIDSISTDKVQQTAWAAAFKVCAKRASFSAPDGSIGHVRPISRHPILVPARSDVLVWGRTKPGVNDQDYQCLVEPVEVGDLFVARTLCTVKNGRVLLRVRNVNDSPTYIYRHQKLAKTFTIDSADIIPENDVTMTRVSVNAVRVSTGPVKPQPEQCVLPDLTNIDLPAEQKQRLHDLLYRHRAVFAQHDEDYGLTSTMQHEIPTGLAPPVRERYRQIPPKMYQEVKGLIQDALSRFPPGPAGDAMDEGDGVEIPSFRHVGAYVARAMCGTSKEVGQPSHPQPLPGISLYPERTETQWAVLQNDDVTLRKVVQYIQRQCKPNKQERRRELKSVLTILKHWDRLFLIDGVLHRKRWDPKEVDPVLQLLVPEGEQYNIFKLYHDRAGHWGPEKTMSLIQRRFYWPRLSESIVNWCAQCQNCVLRKTATTAAPLVTIKTSAPMELVSADFLSIGHPEDPFHNVLVMVDHFTKFAWATATKDQTALTTAKVIWSQVIQPFGVPKRIMSDQGPNFESQLVRELCELYGIQKDHTTPYHPAGNGSCERLNRTLLGLLGTLGEERRNWRDHLPEMMQVYNNTTHSSTGYSPHYLMFGRHGFLPQDRILGLTDTVACSSVDGWVKCHQRRLQYAFTKASQHRDSEMTRQKRHYDRKAQDSPLAPGDRVLLQDTRAKCRSKLADKWEPQPYIVVKQPNLELPVYVIRQESSNKEKVVHRNLLQLCPFLPTQAPALNTRLSNSPQNVPAEAPIQAWMGFCTDPVSTPALQNIPDPGGAAVASARDGDPEPRRSTRSTKGLPPRRLRDL</sequence>
<dbReference type="FunFam" id="1.10.340.70:FF:000001">
    <property type="entry name" value="Retrovirus-related Pol polyprotein from transposon gypsy-like Protein"/>
    <property type="match status" value="1"/>
</dbReference>
<gene>
    <name evidence="4" type="ORF">WMY93_024159</name>
</gene>
<protein>
    <recommendedName>
        <fullName evidence="1">Gypsy retrotransposon integrase-like protein 1</fullName>
    </recommendedName>
</protein>
<evidence type="ECO:0000313" key="4">
    <source>
        <dbReference type="EMBL" id="KAK7888599.1"/>
    </source>
</evidence>
<evidence type="ECO:0000256" key="1">
    <source>
        <dbReference type="ARBA" id="ARBA00039658"/>
    </source>
</evidence>
<name>A0AAW0NAS5_9GOBI</name>
<dbReference type="InterPro" id="IPR050951">
    <property type="entry name" value="Retrovirus_Pol_polyprotein"/>
</dbReference>
<dbReference type="Pfam" id="PF17921">
    <property type="entry name" value="Integrase_H2C2"/>
    <property type="match status" value="1"/>
</dbReference>
<dbReference type="AlphaFoldDB" id="A0AAW0NAS5"/>
<dbReference type="FunFam" id="3.30.420.10:FF:000032">
    <property type="entry name" value="Retrovirus-related Pol polyprotein from transposon 297-like Protein"/>
    <property type="match status" value="1"/>
</dbReference>
<dbReference type="EMBL" id="JBBPFD010000018">
    <property type="protein sequence ID" value="KAK7888599.1"/>
    <property type="molecule type" value="Genomic_DNA"/>
</dbReference>
<feature type="region of interest" description="Disordered" evidence="2">
    <location>
        <begin position="641"/>
        <end position="669"/>
    </location>
</feature>
<dbReference type="InterPro" id="IPR041588">
    <property type="entry name" value="Integrase_H2C2"/>
</dbReference>
<comment type="caution">
    <text evidence="4">The sequence shown here is derived from an EMBL/GenBank/DDBJ whole genome shotgun (WGS) entry which is preliminary data.</text>
</comment>
<dbReference type="PANTHER" id="PTHR37984">
    <property type="entry name" value="PROTEIN CBG26694"/>
    <property type="match status" value="1"/>
</dbReference>